<evidence type="ECO:0000256" key="1">
    <source>
        <dbReference type="SAM" id="MobiDB-lite"/>
    </source>
</evidence>
<feature type="region of interest" description="Disordered" evidence="1">
    <location>
        <begin position="518"/>
        <end position="546"/>
    </location>
</feature>
<dbReference type="OrthoDB" id="10481267at2759"/>
<feature type="transmembrane region" description="Helical" evidence="2">
    <location>
        <begin position="550"/>
        <end position="574"/>
    </location>
</feature>
<evidence type="ECO:0000256" key="2">
    <source>
        <dbReference type="SAM" id="Phobius"/>
    </source>
</evidence>
<dbReference type="EMBL" id="CP056066">
    <property type="protein sequence ID" value="UKJ89167.1"/>
    <property type="molecule type" value="Genomic_DNA"/>
</dbReference>
<keyword evidence="2" id="KW-0472">Membrane</keyword>
<dbReference type="AlphaFoldDB" id="A0A976QRC3"/>
<sequence>MGGSYSDLNVYFCSKKGGYDGIGYKVKTTLENYKECSNFIVLIHKIDFTPPADGRNYNVILYDGDNSNNGNYVFGYYYPSDHNQVIEEVRTYYSVLAPNVPLVVSFKTKTNIYNCYFGDLKNAGWDRAYNISRYSFGDRLEKERLLQEFTKLLLNRKIRFVIGKGNKDIMLYKQEINYEANFRLICIPKGNESILGSECLFSLNFNKNEPICPDDPNPEKPNYCLRAMVNELCGSMDDKESCGKFLKQRLSHKHDKFQIRHNNTIDEYFLRPFNKELYDGIIVYLVREENQKPPDTLCDEEKDERSLALLLEFIDSSKEKTYLKRKDKDGCWWYQEKVDYNDDATLLSALREIKLKVESQKVVVILDKTEKYKGVSILKGEVQNPYKKYTHEFKKGYEPVLLFERQQQEIIKGTKPKAKIVEVYYLKTKSRDDKQPFLIVFDQGSDYKDKKAYHFNNTDKFEEWKEFEYHDETTKKKITEKDLVDKLYERVGRIERNLKCVENLNILRSMAYEILTGKDPPTFKEEDETEVTRPPEQQPPPTTEPLSIPLIAGCTVGGVVFVVSSAVGYGVYWYNTTIKLLT</sequence>
<protein>
    <submittedName>
        <fullName evidence="3">Uncharacterized protein</fullName>
    </submittedName>
</protein>
<accession>A0A976QRC3</accession>
<proteinExistence type="predicted"/>
<dbReference type="Proteomes" id="UP000244803">
    <property type="component" value="Chromosome 3"/>
</dbReference>
<keyword evidence="2" id="KW-0812">Transmembrane</keyword>
<reference evidence="3" key="1">
    <citation type="submission" date="2022-07" db="EMBL/GenBank/DDBJ databases">
        <title>Evaluation of T. orientalis genome assembly methods using nanopore sequencing and analysis of variation between genomes.</title>
        <authorList>
            <person name="Yam J."/>
            <person name="Micallef M.L."/>
            <person name="Liu M."/>
            <person name="Djordjevic S.P."/>
            <person name="Bogema D.R."/>
            <person name="Jenkins C."/>
        </authorList>
    </citation>
    <scope>NUCLEOTIDE SEQUENCE</scope>
    <source>
        <strain evidence="3">Fish Creek</strain>
    </source>
</reference>
<organism evidence="3 4">
    <name type="scientific">Theileria orientalis</name>
    <dbReference type="NCBI Taxonomy" id="68886"/>
    <lineage>
        <taxon>Eukaryota</taxon>
        <taxon>Sar</taxon>
        <taxon>Alveolata</taxon>
        <taxon>Apicomplexa</taxon>
        <taxon>Aconoidasida</taxon>
        <taxon>Piroplasmida</taxon>
        <taxon>Theileriidae</taxon>
        <taxon>Theileria</taxon>
    </lineage>
</organism>
<evidence type="ECO:0000313" key="4">
    <source>
        <dbReference type="Proteomes" id="UP000244803"/>
    </source>
</evidence>
<evidence type="ECO:0000313" key="3">
    <source>
        <dbReference type="EMBL" id="UKJ89167.1"/>
    </source>
</evidence>
<gene>
    <name evidence="3" type="ORF">MACJ_002414</name>
</gene>
<keyword evidence="2" id="KW-1133">Transmembrane helix</keyword>
<name>A0A976QRC3_THEOR</name>